<dbReference type="InterPro" id="IPR036285">
    <property type="entry name" value="PRP4-like_sf"/>
</dbReference>
<reference evidence="3" key="1">
    <citation type="submission" date="2021-06" db="EMBL/GenBank/DDBJ databases">
        <authorList>
            <person name="Kallberg Y."/>
            <person name="Tangrot J."/>
            <person name="Rosling A."/>
        </authorList>
    </citation>
    <scope>NUCLEOTIDE SEQUENCE</scope>
    <source>
        <strain evidence="3">CL551</strain>
    </source>
</reference>
<keyword evidence="4" id="KW-1185">Reference proteome</keyword>
<accession>A0A9N9J558</accession>
<dbReference type="GO" id="GO:0046540">
    <property type="term" value="C:U4/U6 x U5 tri-snRNP complex"/>
    <property type="evidence" value="ECO:0007669"/>
    <property type="project" value="TreeGrafter"/>
</dbReference>
<dbReference type="Proteomes" id="UP000789342">
    <property type="component" value="Unassembled WGS sequence"/>
</dbReference>
<proteinExistence type="predicted"/>
<dbReference type="AlphaFoldDB" id="A0A9N9J558"/>
<dbReference type="GO" id="GO:0030621">
    <property type="term" value="F:U4 snRNA binding"/>
    <property type="evidence" value="ECO:0007669"/>
    <property type="project" value="TreeGrafter"/>
</dbReference>
<dbReference type="SUPFAM" id="SSF158230">
    <property type="entry name" value="PRP4-like"/>
    <property type="match status" value="1"/>
</dbReference>
<dbReference type="Gene3D" id="4.10.280.110">
    <property type="entry name" value="Pre-mRNA processing factor 4 domain"/>
    <property type="match status" value="1"/>
</dbReference>
<evidence type="ECO:0000313" key="4">
    <source>
        <dbReference type="Proteomes" id="UP000789342"/>
    </source>
</evidence>
<feature type="non-terminal residue" evidence="3">
    <location>
        <position position="1"/>
    </location>
</feature>
<dbReference type="Pfam" id="PF08799">
    <property type="entry name" value="PRP4"/>
    <property type="match status" value="1"/>
</dbReference>
<feature type="region of interest" description="Disordered" evidence="1">
    <location>
        <begin position="1"/>
        <end position="41"/>
    </location>
</feature>
<evidence type="ECO:0000259" key="2">
    <source>
        <dbReference type="SMART" id="SM00500"/>
    </source>
</evidence>
<dbReference type="EMBL" id="CAJVPV010041998">
    <property type="protein sequence ID" value="CAG8763153.1"/>
    <property type="molecule type" value="Genomic_DNA"/>
</dbReference>
<dbReference type="SMART" id="SM00500">
    <property type="entry name" value="SFM"/>
    <property type="match status" value="1"/>
</dbReference>
<organism evidence="3 4">
    <name type="scientific">Acaulospora morrowiae</name>
    <dbReference type="NCBI Taxonomy" id="94023"/>
    <lineage>
        <taxon>Eukaryota</taxon>
        <taxon>Fungi</taxon>
        <taxon>Fungi incertae sedis</taxon>
        <taxon>Mucoromycota</taxon>
        <taxon>Glomeromycotina</taxon>
        <taxon>Glomeromycetes</taxon>
        <taxon>Diversisporales</taxon>
        <taxon>Acaulosporaceae</taxon>
        <taxon>Acaulospora</taxon>
    </lineage>
</organism>
<dbReference type="InterPro" id="IPR014906">
    <property type="entry name" value="PRP4-like"/>
</dbReference>
<feature type="compositionally biased region" description="Acidic residues" evidence="1">
    <location>
        <begin position="132"/>
        <end position="151"/>
    </location>
</feature>
<evidence type="ECO:0000256" key="1">
    <source>
        <dbReference type="SAM" id="MobiDB-lite"/>
    </source>
</evidence>
<feature type="domain" description="Pre-mRNA processing factor 4 (PRP4)-like" evidence="2">
    <location>
        <begin position="89"/>
        <end position="139"/>
    </location>
</feature>
<comment type="caution">
    <text evidence="3">The sequence shown here is derived from an EMBL/GenBank/DDBJ whole genome shotgun (WGS) entry which is preliminary data.</text>
</comment>
<gene>
    <name evidence="3" type="ORF">AMORRO_LOCUS16074</name>
</gene>
<feature type="non-terminal residue" evidence="3">
    <location>
        <position position="204"/>
    </location>
</feature>
<dbReference type="GO" id="GO:0017070">
    <property type="term" value="F:U6 snRNA binding"/>
    <property type="evidence" value="ECO:0007669"/>
    <property type="project" value="TreeGrafter"/>
</dbReference>
<feature type="compositionally biased region" description="Polar residues" evidence="1">
    <location>
        <begin position="1"/>
        <end position="16"/>
    </location>
</feature>
<dbReference type="PANTHER" id="PTHR19846">
    <property type="entry name" value="WD40 REPEAT PROTEIN"/>
    <property type="match status" value="1"/>
</dbReference>
<dbReference type="OrthoDB" id="540662at2759"/>
<dbReference type="GO" id="GO:0000398">
    <property type="term" value="P:mRNA splicing, via spliceosome"/>
    <property type="evidence" value="ECO:0007669"/>
    <property type="project" value="TreeGrafter"/>
</dbReference>
<dbReference type="PANTHER" id="PTHR19846:SF0">
    <property type="entry name" value="PRE-MRNA PROCESSING FACTOR 4"/>
    <property type="match status" value="1"/>
</dbReference>
<name>A0A9N9J558_9GLOM</name>
<feature type="region of interest" description="Disordered" evidence="1">
    <location>
        <begin position="125"/>
        <end position="154"/>
    </location>
</feature>
<evidence type="ECO:0000313" key="3">
    <source>
        <dbReference type="EMBL" id="CAG8763153.1"/>
    </source>
</evidence>
<sequence length="204" mass="23698">NKGSKRSGESSNTSSRQRVHFGSIEEVERQSRKKNTVTEDSIGISFEDLGKDIMNYELSDSSKKAREEHQAILDEFERKKRARTLAVPTDDGRVRAKLRELGEPQCLFGEGPGDRRDRLRYLLSKAEGGDMVPDEDEETESESEEEKEEEFFTQGTPELLETRRWIARYSLPRARDRLIRQRTEYESPLPQLKSVRKDLFTELK</sequence>
<protein>
    <submittedName>
        <fullName evidence="3">10958_t:CDS:1</fullName>
    </submittedName>
</protein>